<dbReference type="InterPro" id="IPR026816">
    <property type="entry name" value="Flavodoxin_dom"/>
</dbReference>
<accession>A0ABY4CAD3</accession>
<protein>
    <recommendedName>
        <fullName evidence="1">Flavodoxin-like domain-containing protein</fullName>
    </recommendedName>
</protein>
<dbReference type="SUPFAM" id="SSF52218">
    <property type="entry name" value="Flavoproteins"/>
    <property type="match status" value="1"/>
</dbReference>
<organism evidence="2 3">
    <name type="scientific">Bdellovibrio reynosensis</name>
    <dbReference type="NCBI Taxonomy" id="2835041"/>
    <lineage>
        <taxon>Bacteria</taxon>
        <taxon>Pseudomonadati</taxon>
        <taxon>Bdellovibrionota</taxon>
        <taxon>Bdellovibrionia</taxon>
        <taxon>Bdellovibrionales</taxon>
        <taxon>Pseudobdellovibrionaceae</taxon>
        <taxon>Bdellovibrio</taxon>
    </lineage>
</organism>
<evidence type="ECO:0000313" key="3">
    <source>
        <dbReference type="Proteomes" id="UP000830116"/>
    </source>
</evidence>
<dbReference type="RefSeq" id="WP_243536794.1">
    <property type="nucleotide sequence ID" value="NZ_CP093442.1"/>
</dbReference>
<feature type="domain" description="Flavodoxin-like" evidence="1">
    <location>
        <begin position="4"/>
        <end position="182"/>
    </location>
</feature>
<evidence type="ECO:0000313" key="2">
    <source>
        <dbReference type="EMBL" id="UOF00641.1"/>
    </source>
</evidence>
<gene>
    <name evidence="2" type="ORF">MNR06_13135</name>
</gene>
<evidence type="ECO:0000259" key="1">
    <source>
        <dbReference type="PROSITE" id="PS50902"/>
    </source>
</evidence>
<dbReference type="Gene3D" id="3.40.50.360">
    <property type="match status" value="1"/>
</dbReference>
<dbReference type="EMBL" id="CP093442">
    <property type="protein sequence ID" value="UOF00641.1"/>
    <property type="molecule type" value="Genomic_DNA"/>
</dbReference>
<dbReference type="PROSITE" id="PS50902">
    <property type="entry name" value="FLAVODOXIN_LIKE"/>
    <property type="match status" value="1"/>
</dbReference>
<sequence>MARLLIVYASKHGQTEKISNFISAELVQMGHFVDIFDVESIPETVSVKNYEGVIIGAPVYVSGFPAHLKKWVKSHSDILAIKPSGFFSVCLGVLENDESAQRDERHIVQKFFNETNWHPKQWTIFAGSITYSKYNWFLKRIMHALAKKSGTDTEYDHDYEYTDWNKVHQFTENLLHDLSGPR</sequence>
<dbReference type="InterPro" id="IPR029039">
    <property type="entry name" value="Flavoprotein-like_sf"/>
</dbReference>
<reference evidence="2" key="1">
    <citation type="submission" date="2022-03" db="EMBL/GenBank/DDBJ databases">
        <title>Genome Identification and Characterization of new species Bdellovibrio reynosense LBG001 sp. nov. from a Mexico soil sample.</title>
        <authorList>
            <person name="Camilli A."/>
            <person name="Ajao Y."/>
            <person name="Guo X."/>
        </authorList>
    </citation>
    <scope>NUCLEOTIDE SEQUENCE</scope>
    <source>
        <strain evidence="2">LBG001</strain>
    </source>
</reference>
<dbReference type="InterPro" id="IPR052200">
    <property type="entry name" value="Protoporphyrinogen_IX_DH"/>
</dbReference>
<name>A0ABY4CAD3_9BACT</name>
<dbReference type="Pfam" id="PF12724">
    <property type="entry name" value="Flavodoxin_5"/>
    <property type="match status" value="1"/>
</dbReference>
<dbReference type="PANTHER" id="PTHR38030">
    <property type="entry name" value="PROTOPORPHYRINOGEN IX DEHYDROGENASE [MENAQUINONE]"/>
    <property type="match status" value="1"/>
</dbReference>
<dbReference type="Proteomes" id="UP000830116">
    <property type="component" value="Chromosome"/>
</dbReference>
<proteinExistence type="predicted"/>
<dbReference type="PANTHER" id="PTHR38030:SF2">
    <property type="entry name" value="PROTOPORPHYRINOGEN IX DEHYDROGENASE [QUINONE]"/>
    <property type="match status" value="1"/>
</dbReference>
<keyword evidence="3" id="KW-1185">Reference proteome</keyword>
<dbReference type="InterPro" id="IPR008254">
    <property type="entry name" value="Flavodoxin/NO_synth"/>
</dbReference>